<keyword evidence="3" id="KW-1185">Reference proteome</keyword>
<evidence type="ECO:0000256" key="1">
    <source>
        <dbReference type="SAM" id="MobiDB-lite"/>
    </source>
</evidence>
<evidence type="ECO:0000313" key="3">
    <source>
        <dbReference type="Proteomes" id="UP000199481"/>
    </source>
</evidence>
<dbReference type="Proteomes" id="UP000199481">
    <property type="component" value="Unassembled WGS sequence"/>
</dbReference>
<sequence>TPISQGQRTKVLDQQGGGSKVDMSETNNLLQALIQLVAQGQVIQMVVEKLEEVSTTK</sequence>
<protein>
    <submittedName>
        <fullName evidence="2">Uncharacterized protein</fullName>
    </submittedName>
</protein>
<reference evidence="3" key="1">
    <citation type="submission" date="2016-10" db="EMBL/GenBank/DDBJ databases">
        <authorList>
            <person name="Varghese N."/>
            <person name="Submissions S."/>
        </authorList>
    </citation>
    <scope>NUCLEOTIDE SEQUENCE [LARGE SCALE GENOMIC DNA]</scope>
    <source>
        <strain evidence="3">MPL-11</strain>
    </source>
</reference>
<accession>A0A1H0XIM7</accession>
<proteinExistence type="predicted"/>
<evidence type="ECO:0000313" key="2">
    <source>
        <dbReference type="EMBL" id="SDQ02774.1"/>
    </source>
</evidence>
<feature type="non-terminal residue" evidence="2">
    <location>
        <position position="1"/>
    </location>
</feature>
<gene>
    <name evidence="2" type="ORF">SAMN04487752_0297</name>
</gene>
<name>A0A1H0XIM7_9LACT</name>
<organism evidence="2 3">
    <name type="scientific">Carnobacterium viridans</name>
    <dbReference type="NCBI Taxonomy" id="174587"/>
    <lineage>
        <taxon>Bacteria</taxon>
        <taxon>Bacillati</taxon>
        <taxon>Bacillota</taxon>
        <taxon>Bacilli</taxon>
        <taxon>Lactobacillales</taxon>
        <taxon>Carnobacteriaceae</taxon>
        <taxon>Carnobacterium</taxon>
    </lineage>
</organism>
<dbReference type="EMBL" id="FNJW01000006">
    <property type="protein sequence ID" value="SDQ02774.1"/>
    <property type="molecule type" value="Genomic_DNA"/>
</dbReference>
<dbReference type="AlphaFoldDB" id="A0A1H0XIM7"/>
<feature type="region of interest" description="Disordered" evidence="1">
    <location>
        <begin position="1"/>
        <end position="20"/>
    </location>
</feature>